<dbReference type="RefSeq" id="WP_154060940.1">
    <property type="nucleotide sequence ID" value="NZ_LR217692.1"/>
</dbReference>
<gene>
    <name evidence="11 12" type="primary">aroK</name>
    <name evidence="12" type="ORF">BUCISPPS3390_364</name>
</gene>
<dbReference type="EMBL" id="LR217692">
    <property type="protein sequence ID" value="VFP77932.1"/>
    <property type="molecule type" value="Genomic_DNA"/>
</dbReference>
<dbReference type="SUPFAM" id="SSF52540">
    <property type="entry name" value="P-loop containing nucleoside triphosphate hydrolases"/>
    <property type="match status" value="1"/>
</dbReference>
<dbReference type="InterPro" id="IPR023000">
    <property type="entry name" value="Shikimate_kinase_CS"/>
</dbReference>
<evidence type="ECO:0000313" key="13">
    <source>
        <dbReference type="Proteomes" id="UP000294466"/>
    </source>
</evidence>
<keyword evidence="6 11" id="KW-0418">Kinase</keyword>
<feature type="binding site" evidence="11">
    <location>
        <position position="20"/>
    </location>
    <ligand>
        <name>Mg(2+)</name>
        <dbReference type="ChEBI" id="CHEBI:18420"/>
    </ligand>
</feature>
<dbReference type="Pfam" id="PF01202">
    <property type="entry name" value="SKI"/>
    <property type="match status" value="1"/>
</dbReference>
<dbReference type="Proteomes" id="UP000294466">
    <property type="component" value="Chromosome"/>
</dbReference>
<keyword evidence="7 11" id="KW-0067">ATP-binding</keyword>
<feature type="binding site" evidence="11">
    <location>
        <position position="122"/>
    </location>
    <ligand>
        <name>ATP</name>
        <dbReference type="ChEBI" id="CHEBI:30616"/>
    </ligand>
</feature>
<accession>A0A451CXH2</accession>
<dbReference type="GO" id="GO:0005524">
    <property type="term" value="F:ATP binding"/>
    <property type="evidence" value="ECO:0007669"/>
    <property type="project" value="UniProtKB-UniRule"/>
</dbReference>
<keyword evidence="3 11" id="KW-0028">Amino-acid biosynthesis</keyword>
<feature type="binding site" evidence="11">
    <location>
        <position position="38"/>
    </location>
    <ligand>
        <name>substrate</name>
    </ligand>
</feature>
<dbReference type="GO" id="GO:0005829">
    <property type="term" value="C:cytosol"/>
    <property type="evidence" value="ECO:0007669"/>
    <property type="project" value="TreeGrafter"/>
</dbReference>
<proteinExistence type="inferred from homology"/>
<comment type="subcellular location">
    <subcellularLocation>
        <location evidence="11">Cytoplasm</location>
    </subcellularLocation>
</comment>
<dbReference type="UniPathway" id="UPA00053">
    <property type="reaction ID" value="UER00088"/>
</dbReference>
<dbReference type="GO" id="GO:0009073">
    <property type="term" value="P:aromatic amino acid family biosynthetic process"/>
    <property type="evidence" value="ECO:0007669"/>
    <property type="project" value="UniProtKB-KW"/>
</dbReference>
<comment type="similarity">
    <text evidence="2 11">Belongs to the shikimate kinase family.</text>
</comment>
<evidence type="ECO:0000256" key="1">
    <source>
        <dbReference type="ARBA" id="ARBA00004842"/>
    </source>
</evidence>
<keyword evidence="11" id="KW-0963">Cytoplasm</keyword>
<dbReference type="PANTHER" id="PTHR21087">
    <property type="entry name" value="SHIKIMATE KINASE"/>
    <property type="match status" value="1"/>
</dbReference>
<dbReference type="InterPro" id="IPR031322">
    <property type="entry name" value="Shikimate/glucono_kinase"/>
</dbReference>
<evidence type="ECO:0000256" key="7">
    <source>
        <dbReference type="ARBA" id="ARBA00022840"/>
    </source>
</evidence>
<dbReference type="NCBIfam" id="NF003456">
    <property type="entry name" value="PRK05057.1"/>
    <property type="match status" value="1"/>
</dbReference>
<comment type="subunit">
    <text evidence="11">Monomer.</text>
</comment>
<dbReference type="InterPro" id="IPR027417">
    <property type="entry name" value="P-loop_NTPase"/>
</dbReference>
<protein>
    <recommendedName>
        <fullName evidence="11">Shikimate kinase 1</fullName>
        <shortName evidence="11">SK 1</shortName>
        <ecNumber evidence="11">2.7.1.71</ecNumber>
    </recommendedName>
</protein>
<evidence type="ECO:0000256" key="9">
    <source>
        <dbReference type="ARBA" id="ARBA00023141"/>
    </source>
</evidence>
<evidence type="ECO:0000256" key="11">
    <source>
        <dbReference type="HAMAP-Rule" id="MF_00109"/>
    </source>
</evidence>
<keyword evidence="9 11" id="KW-0057">Aromatic amino acid biosynthesis</keyword>
<reference evidence="12 13" key="1">
    <citation type="submission" date="2019-02" db="EMBL/GenBank/DDBJ databases">
        <authorList>
            <person name="Manzano-Marin A."/>
            <person name="Manzano-Marin A."/>
        </authorList>
    </citation>
    <scope>NUCLEOTIDE SEQUENCE [LARGE SCALE GENOMIC DNA]</scope>
    <source>
        <strain evidence="12 13">BuCisplendens/pseudotsugae</strain>
    </source>
</reference>
<evidence type="ECO:0000256" key="8">
    <source>
        <dbReference type="ARBA" id="ARBA00022842"/>
    </source>
</evidence>
<feature type="binding site" evidence="11">
    <location>
        <position position="62"/>
    </location>
    <ligand>
        <name>substrate</name>
    </ligand>
</feature>
<evidence type="ECO:0000256" key="3">
    <source>
        <dbReference type="ARBA" id="ARBA00022605"/>
    </source>
</evidence>
<evidence type="ECO:0000256" key="4">
    <source>
        <dbReference type="ARBA" id="ARBA00022679"/>
    </source>
</evidence>
<keyword evidence="8 11" id="KW-0460">Magnesium</keyword>
<dbReference type="GO" id="GO:0004765">
    <property type="term" value="F:shikimate kinase activity"/>
    <property type="evidence" value="ECO:0007669"/>
    <property type="project" value="UniProtKB-UniRule"/>
</dbReference>
<dbReference type="CDD" id="cd00464">
    <property type="entry name" value="SK"/>
    <property type="match status" value="1"/>
</dbReference>
<dbReference type="OrthoDB" id="9800332at2"/>
<evidence type="ECO:0000256" key="2">
    <source>
        <dbReference type="ARBA" id="ARBA00006997"/>
    </source>
</evidence>
<dbReference type="AlphaFoldDB" id="A0A451CXH2"/>
<comment type="function">
    <text evidence="11">Catalyzes the specific phosphorylation of the 3-hydroxyl group of shikimic acid using ATP as a cosubstrate.</text>
</comment>
<comment type="catalytic activity">
    <reaction evidence="10 11">
        <text>shikimate + ATP = 3-phosphoshikimate + ADP + H(+)</text>
        <dbReference type="Rhea" id="RHEA:13121"/>
        <dbReference type="ChEBI" id="CHEBI:15378"/>
        <dbReference type="ChEBI" id="CHEBI:30616"/>
        <dbReference type="ChEBI" id="CHEBI:36208"/>
        <dbReference type="ChEBI" id="CHEBI:145989"/>
        <dbReference type="ChEBI" id="CHEBI:456216"/>
        <dbReference type="EC" id="2.7.1.71"/>
    </reaction>
</comment>
<organism evidence="12 13">
    <name type="scientific">Buchnera aphidicola</name>
    <name type="common">Cinara cf. splendens/pseudotsugae 3390</name>
    <dbReference type="NCBI Taxonomy" id="2518980"/>
    <lineage>
        <taxon>Bacteria</taxon>
        <taxon>Pseudomonadati</taxon>
        <taxon>Pseudomonadota</taxon>
        <taxon>Gammaproteobacteria</taxon>
        <taxon>Enterobacterales</taxon>
        <taxon>Erwiniaceae</taxon>
        <taxon>Buchnera</taxon>
    </lineage>
</organism>
<dbReference type="Gene3D" id="3.40.50.300">
    <property type="entry name" value="P-loop containing nucleotide triphosphate hydrolases"/>
    <property type="match status" value="1"/>
</dbReference>
<dbReference type="GO" id="GO:0009423">
    <property type="term" value="P:chorismate biosynthetic process"/>
    <property type="evidence" value="ECO:0007669"/>
    <property type="project" value="UniProtKB-UniRule"/>
</dbReference>
<dbReference type="PROSITE" id="PS01128">
    <property type="entry name" value="SHIKIMATE_KINASE"/>
    <property type="match status" value="1"/>
</dbReference>
<dbReference type="HAMAP" id="MF_00109">
    <property type="entry name" value="Shikimate_kinase"/>
    <property type="match status" value="1"/>
</dbReference>
<dbReference type="GO" id="GO:0008652">
    <property type="term" value="P:amino acid biosynthetic process"/>
    <property type="evidence" value="ECO:0007669"/>
    <property type="project" value="UniProtKB-KW"/>
</dbReference>
<comment type="caution">
    <text evidence="11">Lacks conserved residue(s) required for the propagation of feature annotation.</text>
</comment>
<dbReference type="EC" id="2.7.1.71" evidence="11"/>
<feature type="binding site" evidence="11">
    <location>
        <begin position="16"/>
        <end position="21"/>
    </location>
    <ligand>
        <name>ATP</name>
        <dbReference type="ChEBI" id="CHEBI:30616"/>
    </ligand>
</feature>
<evidence type="ECO:0000256" key="5">
    <source>
        <dbReference type="ARBA" id="ARBA00022741"/>
    </source>
</evidence>
<keyword evidence="5 11" id="KW-0547">Nucleotide-binding</keyword>
<keyword evidence="4 11" id="KW-0808">Transferase</keyword>
<evidence type="ECO:0000313" key="12">
    <source>
        <dbReference type="EMBL" id="VFP77932.1"/>
    </source>
</evidence>
<evidence type="ECO:0000256" key="10">
    <source>
        <dbReference type="ARBA" id="ARBA00048567"/>
    </source>
</evidence>
<keyword evidence="11" id="KW-0479">Metal-binding</keyword>
<evidence type="ECO:0000256" key="6">
    <source>
        <dbReference type="ARBA" id="ARBA00022777"/>
    </source>
</evidence>
<feature type="binding site" evidence="11">
    <location>
        <position position="84"/>
    </location>
    <ligand>
        <name>substrate</name>
    </ligand>
</feature>
<name>A0A451CXH2_9GAMM</name>
<comment type="pathway">
    <text evidence="1 11">Metabolic intermediate biosynthesis; chorismate biosynthesis; chorismate from D-erythrose 4-phosphate and phosphoenolpyruvate: step 5/7.</text>
</comment>
<comment type="cofactor">
    <cofactor evidence="11">
        <name>Mg(2+)</name>
        <dbReference type="ChEBI" id="CHEBI:18420"/>
    </cofactor>
    <text evidence="11">Binds 1 Mg(2+) ion per subunit.</text>
</comment>
<dbReference type="PANTHER" id="PTHR21087:SF16">
    <property type="entry name" value="SHIKIMATE KINASE 1, CHLOROPLASTIC"/>
    <property type="match status" value="1"/>
</dbReference>
<sequence>MNSDKKKNIFLIGPMGAGKSTVGRYLSQALDMFFYDSDFEIEKRTGVDIDWVFEVEGESEFRIREEKIINELTNKTGIILSTGGGSILSLKSRDLLQSRGVVIYLRTSIKEQLIRTNMDKKRPLLSLNSNNNENILRSLSVIRNPIYKKMSDFIVDTVNNDIPCIASNIMRFFYGFNKIN</sequence>
<feature type="binding site" evidence="11">
    <location>
        <position position="143"/>
    </location>
    <ligand>
        <name>substrate</name>
    </ligand>
</feature>
<dbReference type="GO" id="GO:0000287">
    <property type="term" value="F:magnesium ion binding"/>
    <property type="evidence" value="ECO:0007669"/>
    <property type="project" value="UniProtKB-UniRule"/>
</dbReference>
<dbReference type="PRINTS" id="PR01100">
    <property type="entry name" value="SHIKIMTKNASE"/>
</dbReference>
<dbReference type="InterPro" id="IPR000623">
    <property type="entry name" value="Shikimate_kinase/TSH1"/>
</dbReference>